<dbReference type="InterPro" id="IPR016181">
    <property type="entry name" value="Acyl_CoA_acyltransferase"/>
</dbReference>
<dbReference type="PANTHER" id="PTHR13355:SF22">
    <property type="entry name" value="SLL0786 PROTEIN"/>
    <property type="match status" value="1"/>
</dbReference>
<dbReference type="Pfam" id="PF13673">
    <property type="entry name" value="Acetyltransf_10"/>
    <property type="match status" value="1"/>
</dbReference>
<dbReference type="PANTHER" id="PTHR13355">
    <property type="entry name" value="GLUCOSAMINE 6-PHOSPHATE N-ACETYLTRANSFERASE"/>
    <property type="match status" value="1"/>
</dbReference>
<organism evidence="2 3">
    <name type="scientific">Flammeovirga pectinis</name>
    <dbReference type="NCBI Taxonomy" id="2494373"/>
    <lineage>
        <taxon>Bacteria</taxon>
        <taxon>Pseudomonadati</taxon>
        <taxon>Bacteroidota</taxon>
        <taxon>Cytophagia</taxon>
        <taxon>Cytophagales</taxon>
        <taxon>Flammeovirgaceae</taxon>
        <taxon>Flammeovirga</taxon>
    </lineage>
</organism>
<dbReference type="RefSeq" id="WP_126616731.1">
    <property type="nucleotide sequence ID" value="NZ_CP034562.1"/>
</dbReference>
<protein>
    <submittedName>
        <fullName evidence="2">GNAT family N-acetyltransferase</fullName>
    </submittedName>
</protein>
<dbReference type="Proteomes" id="UP000267268">
    <property type="component" value="Chromosome 1"/>
</dbReference>
<dbReference type="KEGG" id="fll:EI427_16335"/>
<evidence type="ECO:0000313" key="3">
    <source>
        <dbReference type="Proteomes" id="UP000267268"/>
    </source>
</evidence>
<dbReference type="Gene3D" id="3.40.630.30">
    <property type="match status" value="1"/>
</dbReference>
<name>A0A3S9P684_9BACT</name>
<dbReference type="InterPro" id="IPR039143">
    <property type="entry name" value="GNPNAT1-like"/>
</dbReference>
<feature type="domain" description="N-acetyltransferase" evidence="1">
    <location>
        <begin position="1"/>
        <end position="145"/>
    </location>
</feature>
<reference evidence="2 3" key="1">
    <citation type="submission" date="2018-12" db="EMBL/GenBank/DDBJ databases">
        <title>Flammeovirga pectinis sp. nov., isolated from the gut of the Korean scallop, Patinopecten yessoensis.</title>
        <authorList>
            <person name="Bae J.-W."/>
            <person name="Jeong Y.-S."/>
            <person name="Kang W."/>
        </authorList>
    </citation>
    <scope>NUCLEOTIDE SEQUENCE [LARGE SCALE GENOMIC DNA]</scope>
    <source>
        <strain evidence="2 3">L12M1</strain>
    </source>
</reference>
<dbReference type="GO" id="GO:0008080">
    <property type="term" value="F:N-acetyltransferase activity"/>
    <property type="evidence" value="ECO:0007669"/>
    <property type="project" value="TreeGrafter"/>
</dbReference>
<dbReference type="PROSITE" id="PS51186">
    <property type="entry name" value="GNAT"/>
    <property type="match status" value="1"/>
</dbReference>
<dbReference type="InterPro" id="IPR000182">
    <property type="entry name" value="GNAT_dom"/>
</dbReference>
<accession>A0A3S9P684</accession>
<keyword evidence="2" id="KW-0808">Transferase</keyword>
<dbReference type="SUPFAM" id="SSF55729">
    <property type="entry name" value="Acyl-CoA N-acyltransferases (Nat)"/>
    <property type="match status" value="1"/>
</dbReference>
<sequence length="145" mass="16968">MRFLYITTKDKFYQEAVDLRITTFFKEFDKPEILINDVYENDSFHIVCLDKHDIVIGTGRLNIEESKGIISQMAVAKEFQKHGIGQKIIELMIEKCQKNNTQVIVLNAREDAIEFYQKFGFHKFGEPFASKKTGVLHRVMKKVVY</sequence>
<dbReference type="EMBL" id="CP034562">
    <property type="protein sequence ID" value="AZQ63735.1"/>
    <property type="molecule type" value="Genomic_DNA"/>
</dbReference>
<dbReference type="AlphaFoldDB" id="A0A3S9P684"/>
<proteinExistence type="predicted"/>
<keyword evidence="3" id="KW-1185">Reference proteome</keyword>
<evidence type="ECO:0000313" key="2">
    <source>
        <dbReference type="EMBL" id="AZQ63735.1"/>
    </source>
</evidence>
<dbReference type="OrthoDB" id="9787920at2"/>
<dbReference type="CDD" id="cd04301">
    <property type="entry name" value="NAT_SF"/>
    <property type="match status" value="1"/>
</dbReference>
<gene>
    <name evidence="2" type="ORF">EI427_16335</name>
</gene>
<evidence type="ECO:0000259" key="1">
    <source>
        <dbReference type="PROSITE" id="PS51186"/>
    </source>
</evidence>